<proteinExistence type="predicted"/>
<protein>
    <submittedName>
        <fullName evidence="2">Uncharacterized protein</fullName>
    </submittedName>
</protein>
<reference evidence="2" key="1">
    <citation type="submission" date="2021-01" db="EMBL/GenBank/DDBJ databases">
        <authorList>
            <person name="Corre E."/>
            <person name="Pelletier E."/>
            <person name="Niang G."/>
            <person name="Scheremetjew M."/>
            <person name="Finn R."/>
            <person name="Kale V."/>
            <person name="Holt S."/>
            <person name="Cochrane G."/>
            <person name="Meng A."/>
            <person name="Brown T."/>
            <person name="Cohen L."/>
        </authorList>
    </citation>
    <scope>NUCLEOTIDE SEQUENCE</scope>
    <source>
        <strain evidence="2">CCMP3278</strain>
    </source>
</reference>
<feature type="compositionally biased region" description="Polar residues" evidence="1">
    <location>
        <begin position="73"/>
        <end position="85"/>
    </location>
</feature>
<dbReference type="AlphaFoldDB" id="A0A7S0ZJB4"/>
<feature type="compositionally biased region" description="Polar residues" evidence="1">
    <location>
        <begin position="92"/>
        <end position="111"/>
    </location>
</feature>
<sequence>MEVKEQENERTDDVMITNLSRDVENIEFKEIHRSENEDEDLLERYESFVEFEESIVPLKQMESDRNDTRHSPHSTIVNNSAQSGATLKIRTSRSGSMIQQQTSNPSRSQSGRLPPSGALSRLSQRIIEDEDEINSTTERILIGSESENVLATDRRAAHRRASTNSRSVLRSMRMDSDTVLQSSANSGAVNALQGVNFKGIQLPSGKSLLSTSSRATGSPPSEESAHDIFKSISPATSWLRAGNPSPSMSFTEYKEIHSINEFEITHVEFRKGKQKSPTLIKKFTNRIRAGKAAGGSSNRRNSATENFPND</sequence>
<feature type="region of interest" description="Disordered" evidence="1">
    <location>
        <begin position="286"/>
        <end position="310"/>
    </location>
</feature>
<feature type="region of interest" description="Disordered" evidence="1">
    <location>
        <begin position="55"/>
        <end position="120"/>
    </location>
</feature>
<evidence type="ECO:0000313" key="2">
    <source>
        <dbReference type="EMBL" id="CAD8823531.1"/>
    </source>
</evidence>
<name>A0A7S0ZJB4_9RHOD</name>
<evidence type="ECO:0000256" key="1">
    <source>
        <dbReference type="SAM" id="MobiDB-lite"/>
    </source>
</evidence>
<feature type="compositionally biased region" description="Basic and acidic residues" evidence="1">
    <location>
        <begin position="61"/>
        <end position="70"/>
    </location>
</feature>
<feature type="compositionally biased region" description="Polar residues" evidence="1">
    <location>
        <begin position="295"/>
        <end position="310"/>
    </location>
</feature>
<gene>
    <name evidence="2" type="ORF">TOLI1172_LOCUS7929</name>
</gene>
<organism evidence="2">
    <name type="scientific">Timspurckia oligopyrenoides</name>
    <dbReference type="NCBI Taxonomy" id="708627"/>
    <lineage>
        <taxon>Eukaryota</taxon>
        <taxon>Rhodophyta</taxon>
        <taxon>Bangiophyceae</taxon>
        <taxon>Porphyridiales</taxon>
        <taxon>Porphyridiaceae</taxon>
        <taxon>Timspurckia</taxon>
    </lineage>
</organism>
<dbReference type="EMBL" id="HBFP01011010">
    <property type="protein sequence ID" value="CAD8823531.1"/>
    <property type="molecule type" value="Transcribed_RNA"/>
</dbReference>
<accession>A0A7S0ZJB4</accession>